<keyword evidence="6 7" id="KW-0694">RNA-binding</keyword>
<feature type="region of interest" description="Disordered" evidence="8">
    <location>
        <begin position="653"/>
        <end position="709"/>
    </location>
</feature>
<evidence type="ECO:0000256" key="4">
    <source>
        <dbReference type="ARBA" id="ARBA00022679"/>
    </source>
</evidence>
<evidence type="ECO:0000256" key="2">
    <source>
        <dbReference type="ARBA" id="ARBA00022517"/>
    </source>
</evidence>
<dbReference type="InterPro" id="IPR049560">
    <property type="entry name" value="MeTrfase_RsmB-F_NOP2_cat"/>
</dbReference>
<dbReference type="SUPFAM" id="SSF53335">
    <property type="entry name" value="S-adenosyl-L-methionine-dependent methyltransferases"/>
    <property type="match status" value="1"/>
</dbReference>
<evidence type="ECO:0000256" key="8">
    <source>
        <dbReference type="SAM" id="MobiDB-lite"/>
    </source>
</evidence>
<dbReference type="PRINTS" id="PR02008">
    <property type="entry name" value="RCMTFAMILY"/>
</dbReference>
<evidence type="ECO:0000256" key="6">
    <source>
        <dbReference type="ARBA" id="ARBA00022884"/>
    </source>
</evidence>
<feature type="compositionally biased region" description="Basic and acidic residues" evidence="8">
    <location>
        <begin position="531"/>
        <end position="545"/>
    </location>
</feature>
<keyword evidence="3 7" id="KW-0489">Methyltransferase</keyword>
<keyword evidence="4 7" id="KW-0808">Transferase</keyword>
<dbReference type="PANTHER" id="PTHR22807:SF30">
    <property type="entry name" value="28S RRNA (CYTOSINE(4447)-C(5))-METHYLTRANSFERASE-RELATED"/>
    <property type="match status" value="1"/>
</dbReference>
<feature type="compositionally biased region" description="Basic and acidic residues" evidence="8">
    <location>
        <begin position="561"/>
        <end position="572"/>
    </location>
</feature>
<keyword evidence="2" id="KW-0690">Ribosome biogenesis</keyword>
<feature type="compositionally biased region" description="Acidic residues" evidence="8">
    <location>
        <begin position="73"/>
        <end position="101"/>
    </location>
</feature>
<feature type="compositionally biased region" description="Acidic residues" evidence="8">
    <location>
        <begin position="111"/>
        <end position="120"/>
    </location>
</feature>
<protein>
    <recommendedName>
        <fullName evidence="9">SAM-dependent MTase RsmB/NOP-type domain-containing protein</fullName>
    </recommendedName>
</protein>
<dbReference type="InterPro" id="IPR029063">
    <property type="entry name" value="SAM-dependent_MTases_sf"/>
</dbReference>
<dbReference type="Pfam" id="PF01189">
    <property type="entry name" value="Methyltr_RsmB-F"/>
    <property type="match status" value="1"/>
</dbReference>
<feature type="compositionally biased region" description="Basic and acidic residues" evidence="8">
    <location>
        <begin position="121"/>
        <end position="144"/>
    </location>
</feature>
<dbReference type="InterPro" id="IPR023267">
    <property type="entry name" value="RCMT"/>
</dbReference>
<dbReference type="InterPro" id="IPR023273">
    <property type="entry name" value="RCMT_NOP2"/>
</dbReference>
<evidence type="ECO:0000313" key="10">
    <source>
        <dbReference type="EMBL" id="CAK9209683.1"/>
    </source>
</evidence>
<evidence type="ECO:0000256" key="7">
    <source>
        <dbReference type="PROSITE-ProRule" id="PRU01023"/>
    </source>
</evidence>
<feature type="binding site" evidence="7">
    <location>
        <position position="354"/>
    </location>
    <ligand>
        <name>S-adenosyl-L-methionine</name>
        <dbReference type="ChEBI" id="CHEBI:59789"/>
    </ligand>
</feature>
<comment type="similarity">
    <text evidence="7">Belongs to the class I-like SAM-binding methyltransferase superfamily. RsmB/NOP family.</text>
</comment>
<gene>
    <name evidence="10" type="ORF">CSSPTR1EN2_LOCUS9972</name>
</gene>
<dbReference type="Gene3D" id="3.30.70.1170">
    <property type="entry name" value="Sun protein, domain 3"/>
    <property type="match status" value="1"/>
</dbReference>
<feature type="domain" description="SAM-dependent MTase RsmB/NOP-type" evidence="9">
    <location>
        <begin position="238"/>
        <end position="527"/>
    </location>
</feature>
<keyword evidence="11" id="KW-1185">Reference proteome</keyword>
<comment type="subcellular location">
    <subcellularLocation>
        <location evidence="1">Nucleus</location>
        <location evidence="1">Nucleolus</location>
    </subcellularLocation>
</comment>
<feature type="region of interest" description="Disordered" evidence="8">
    <location>
        <begin position="531"/>
        <end position="610"/>
    </location>
</feature>
<feature type="binding site" evidence="7">
    <location>
        <position position="400"/>
    </location>
    <ligand>
        <name>S-adenosyl-L-methionine</name>
        <dbReference type="ChEBI" id="CHEBI:59789"/>
    </ligand>
</feature>
<feature type="compositionally biased region" description="Basic and acidic residues" evidence="8">
    <location>
        <begin position="20"/>
        <end position="30"/>
    </location>
</feature>
<dbReference type="PROSITE" id="PS51686">
    <property type="entry name" value="SAM_MT_RSMB_NOP"/>
    <property type="match status" value="1"/>
</dbReference>
<feature type="region of interest" description="Disordered" evidence="8">
    <location>
        <begin position="1"/>
        <end position="144"/>
    </location>
</feature>
<name>A0ABP0U1L5_9BRYO</name>
<feature type="active site" description="Nucleophile" evidence="7">
    <location>
        <position position="457"/>
    </location>
</feature>
<reference evidence="10" key="1">
    <citation type="submission" date="2024-02" db="EMBL/GenBank/DDBJ databases">
        <authorList>
            <consortium name="ELIXIR-Norway"/>
            <consortium name="Elixir Norway"/>
        </authorList>
    </citation>
    <scope>NUCLEOTIDE SEQUENCE</scope>
</reference>
<dbReference type="EMBL" id="OZ019909">
    <property type="protein sequence ID" value="CAK9209683.1"/>
    <property type="molecule type" value="Genomic_DNA"/>
</dbReference>
<dbReference type="Proteomes" id="UP001497512">
    <property type="component" value="Chromosome 17"/>
</dbReference>
<evidence type="ECO:0000313" key="11">
    <source>
        <dbReference type="Proteomes" id="UP001497512"/>
    </source>
</evidence>
<evidence type="ECO:0000256" key="1">
    <source>
        <dbReference type="ARBA" id="ARBA00004604"/>
    </source>
</evidence>
<dbReference type="NCBIfam" id="TIGR00446">
    <property type="entry name" value="nop2p"/>
    <property type="match status" value="1"/>
</dbReference>
<organism evidence="10 11">
    <name type="scientific">Sphagnum troendelagicum</name>
    <dbReference type="NCBI Taxonomy" id="128251"/>
    <lineage>
        <taxon>Eukaryota</taxon>
        <taxon>Viridiplantae</taxon>
        <taxon>Streptophyta</taxon>
        <taxon>Embryophyta</taxon>
        <taxon>Bryophyta</taxon>
        <taxon>Sphagnophytina</taxon>
        <taxon>Sphagnopsida</taxon>
        <taxon>Sphagnales</taxon>
        <taxon>Sphagnaceae</taxon>
        <taxon>Sphagnum</taxon>
    </lineage>
</organism>
<feature type="binding site" evidence="7">
    <location>
        <position position="381"/>
    </location>
    <ligand>
        <name>S-adenosyl-L-methionine</name>
        <dbReference type="ChEBI" id="CHEBI:59789"/>
    </ligand>
</feature>
<sequence length="709" mass="79102">MAPVKKKGGHLAQFQIQKHGSKERPKKELAKLPMDSDGEEFSDEDLRPKKKTGGSKQGFTDENRKWLKAKQNDDDDSEENDDDEDGDEYEDGDGGDGDSDISLEAGSLSDESNDEDDGELEVEKKSRLLDEEKMREAEEAKEEGMQLNIQGDFDDFRLPTTEELEREAEGPPDLPSILRRIKDIVRVLSNFKALRPEGVARTDYVRQLAADLASYYGYNDFLIDTFLQMFPAAEVVEFLESNEKPRPICLRTNTLKSRRRDLAQVLINRGVNLDPLGKWTKVGLVVYDSQVPVGATPEYMAGHYMLQSGSSFLPVMALAPQERERVIDMAAAPGGKTTYIAALMKNTGVIFANELKEPRIKSLSANIHRMGVTNTIICNYDGRQLPKKLGANSADRVLLDAPCSGTGVVGKDASVKVTKSVEDIHKCSFLQKELILAAIDMVDANSKTGGFLVYSTCSVMVAENEAVVDYALRKRDVRLVPCGLDFGREGFTRFREHRYHHTLKNTRRFYPHVHNMDGFFVAKLKKISNKVKRDENSAEGAHEADNSTIDQDGIQDEGEEMDAKEVIPERVLDGGAPSDIDNEDSKGNTTMTENDGVAEQNGLQKKKAKKVFLDRRARKNLPSAEDISRVREEKRQAIREAKRKAVGVLQTEQLNRSEGDIKVSQESPLANGKSKKERKVGIGSANKKQQKTVSDIKSDGSAKKRRIRD</sequence>
<evidence type="ECO:0000259" key="9">
    <source>
        <dbReference type="PROSITE" id="PS51686"/>
    </source>
</evidence>
<accession>A0ABP0U1L5</accession>
<dbReference type="InterPro" id="IPR011023">
    <property type="entry name" value="Nop2p"/>
</dbReference>
<dbReference type="InterPro" id="IPR001678">
    <property type="entry name" value="MeTrfase_RsmB-F_NOP2_dom"/>
</dbReference>
<evidence type="ECO:0000256" key="3">
    <source>
        <dbReference type="ARBA" id="ARBA00022603"/>
    </source>
</evidence>
<dbReference type="Gene3D" id="3.40.50.150">
    <property type="entry name" value="Vaccinia Virus protein VP39"/>
    <property type="match status" value="1"/>
</dbReference>
<dbReference type="PANTHER" id="PTHR22807">
    <property type="entry name" value="NOP2 YEAST -RELATED NOL1/NOP2/FMU SUN DOMAIN-CONTAINING"/>
    <property type="match status" value="1"/>
</dbReference>
<dbReference type="PRINTS" id="PR02012">
    <property type="entry name" value="RCMTNOP2"/>
</dbReference>
<feature type="binding site" evidence="7">
    <location>
        <begin position="330"/>
        <end position="336"/>
    </location>
    <ligand>
        <name>S-adenosyl-L-methionine</name>
        <dbReference type="ChEBI" id="CHEBI:59789"/>
    </ligand>
</feature>
<evidence type="ECO:0000256" key="5">
    <source>
        <dbReference type="ARBA" id="ARBA00022691"/>
    </source>
</evidence>
<proteinExistence type="inferred from homology"/>
<keyword evidence="5 7" id="KW-0949">S-adenosyl-L-methionine</keyword>